<dbReference type="OrthoDB" id="9796770at2"/>
<organism evidence="1 2">
    <name type="scientific">Psychrobacillus glaciei</name>
    <dbReference type="NCBI Taxonomy" id="2283160"/>
    <lineage>
        <taxon>Bacteria</taxon>
        <taxon>Bacillati</taxon>
        <taxon>Bacillota</taxon>
        <taxon>Bacilli</taxon>
        <taxon>Bacillales</taxon>
        <taxon>Bacillaceae</taxon>
        <taxon>Psychrobacillus</taxon>
    </lineage>
</organism>
<dbReference type="Gene3D" id="3.40.50.1820">
    <property type="entry name" value="alpha/beta hydrolase"/>
    <property type="match status" value="1"/>
</dbReference>
<protein>
    <submittedName>
        <fullName evidence="1">Alpha/beta hydrolase</fullName>
    </submittedName>
</protein>
<keyword evidence="1" id="KW-0378">Hydrolase</keyword>
<dbReference type="EMBL" id="CP031223">
    <property type="protein sequence ID" value="QFF99179.1"/>
    <property type="molecule type" value="Genomic_DNA"/>
</dbReference>
<dbReference type="SUPFAM" id="SSF53474">
    <property type="entry name" value="alpha/beta-Hydrolases"/>
    <property type="match status" value="1"/>
</dbReference>
<dbReference type="GO" id="GO:0016787">
    <property type="term" value="F:hydrolase activity"/>
    <property type="evidence" value="ECO:0007669"/>
    <property type="project" value="UniProtKB-KW"/>
</dbReference>
<dbReference type="Proteomes" id="UP000325517">
    <property type="component" value="Chromosome"/>
</dbReference>
<dbReference type="InterPro" id="IPR029058">
    <property type="entry name" value="AB_hydrolase_fold"/>
</dbReference>
<accession>A0A5J6SN19</accession>
<sequence>MDIKKVDLLGYSFGGELALEFSYALPTIINKIVLSGPSLIALKTQYMIQIAGFVSIAESSLVNKIEEILGENTSIENKYKAVWEIVDSNTVDRLFFVDQDIARNYRELAKESNLHNTGLMLEALQEIPVETPLFERLQSIPHKTLLITGVHDRNTGIPISTIINRNLANSEWKLFNHSAHFPELEETNKFVGEVLHFLKNS</sequence>
<evidence type="ECO:0000313" key="1">
    <source>
        <dbReference type="EMBL" id="QFF99179.1"/>
    </source>
</evidence>
<proteinExistence type="predicted"/>
<dbReference type="KEGG" id="psyo:PB01_10245"/>
<keyword evidence="2" id="KW-1185">Reference proteome</keyword>
<dbReference type="AlphaFoldDB" id="A0A5J6SN19"/>
<evidence type="ECO:0000313" key="2">
    <source>
        <dbReference type="Proteomes" id="UP000325517"/>
    </source>
</evidence>
<gene>
    <name evidence="1" type="ORF">PB01_10245</name>
</gene>
<name>A0A5J6SN19_9BACI</name>
<dbReference type="RefSeq" id="WP_151700107.1">
    <property type="nucleotide sequence ID" value="NZ_CP031223.1"/>
</dbReference>
<reference evidence="1 2" key="1">
    <citation type="submission" date="2018-07" db="EMBL/GenBank/DDBJ databases">
        <title>Complete genome sequence of Psychrobacillus sp. PB01, isolated from iceberg, and comparative genome analysis of Psychrobacillus strains.</title>
        <authorList>
            <person name="Lee P.C."/>
        </authorList>
    </citation>
    <scope>NUCLEOTIDE SEQUENCE [LARGE SCALE GENOMIC DNA]</scope>
    <source>
        <strain evidence="1 2">PB01</strain>
    </source>
</reference>